<dbReference type="HOGENOM" id="CLU_272224_0_0_7"/>
<dbReference type="InterPro" id="IPR011989">
    <property type="entry name" value="ARM-like"/>
</dbReference>
<evidence type="ECO:0000313" key="2">
    <source>
        <dbReference type="Proteomes" id="UP000002402"/>
    </source>
</evidence>
<dbReference type="STRING" id="246197.MXAN_7309"/>
<sequence length="1214" mass="134985">MLEPARGRGPLFVRRGNVGQSPAAMHEPRLSELRDELSGIHHDARVRRMVELGRLAPTNPGVRELLGVLSQGDAFERYLALCAQFTWRDGGQVLSATTDASARVRSLAFRLVPLACDDAQALETLKMACAVRRQEGLLWGFMKTRRQAVIDAYLDWLATCTGVPDFADAVPLATSEGIRRHLPSALARPSVRFWSRMAHNAPGILAEVFAARLRAVTGEPDPVTRMYLNAYLHRIADQAPDAALELFELLLSRRIHPDAYDWHCLVLHRPEAAVSLLQRHEHAFPFEGQFARAAARLSMDSLVWLVRHAPSSLGDAKTLLPRLSETARRVVVEAWCATVDVAPVWGTELLRSISDVRERERVHARWSVAARNSDGVIALETVTALPIDLREREARRHLHEVVALGSRPEQRMRYACLLPWDEAEAALKGYIGHPDASVRGMALASLLAIPGLRPDEPALVDRALPLALARKNEQDPVRMLMLGAFVRWPRRVWRREHTEAVGRMLRDALDAADLSYQTAEFAETLLLRTFARAPEWGATWLATLLKERGRLFNARVGEYLTDDEVRAAAPQLLDIARGWAQRERGGPLLELVNSLGARVSLVAGLQELIVSMREETPWPLLALGMAQWQSKHDRAGFEATVGATVRRFLDLGWFSEVIALAHSEDAARPLHPELSSGLKRVALRLGKEAHSALVVLRRQAWAAFDGFLPELLKADASVICFPVVNTYLHRRRQELLTPYLSAPVITGRFSTEKTGWLLAFDDRGFFRWTARQSALYSHAVCRLVEDPERDTPTLLWGVSTLAALTWGTMEGLCTRVDDARPVVRERAIRVLGRCDQGQGVTTLLRCLEDARARIAIYGLRRAFNGMPPARVLSLLAGVPLTKVTVAKEVVRLLGELRVEAAYERLLELGGMSLHRDVRIALLRALWDHLEREPTWAVFARAAEDPDWVVASRLGDIPANRLTETSDRKLSALLGRVLARPEPEARIGLLSRAAYLPVRDVERAFLDACGARLTSPYDEEVSWAMRALLHRSNERDLERLEGMLEAVALDRRALNTAVTQLLAVEVKSRASYMQAARAAERVLSRDSRLAPLYIQCVMAARSPLELAETLVQMGEAGLLHADALEACRLVVSMLPKGELEAMEARLSASASAEARRVAVWCLVHDAAPGRGWTPERLGRLARLQQDASPLVSGAAQAIFPPREQAFSLKVPSKSK</sequence>
<dbReference type="EMBL" id="CP000113">
    <property type="protein sequence ID" value="ABF89911.1"/>
    <property type="molecule type" value="Genomic_DNA"/>
</dbReference>
<reference evidence="1 2" key="1">
    <citation type="journal article" date="2006" name="Proc. Natl. Acad. Sci. U.S.A.">
        <title>Evolution of sensory complexity recorded in a myxobacterial genome.</title>
        <authorList>
            <person name="Goldman B.S."/>
            <person name="Nierman W.C."/>
            <person name="Kaiser D."/>
            <person name="Slater S.C."/>
            <person name="Durkin A.S."/>
            <person name="Eisen J.A."/>
            <person name="Ronning C.M."/>
            <person name="Barbazuk W.B."/>
            <person name="Blanchard M."/>
            <person name="Field C."/>
            <person name="Halling C."/>
            <person name="Hinkle G."/>
            <person name="Iartchuk O."/>
            <person name="Kim H.S."/>
            <person name="Mackenzie C."/>
            <person name="Madupu R."/>
            <person name="Miller N."/>
            <person name="Shvartsbeyn A."/>
            <person name="Sullivan S.A."/>
            <person name="Vaudin M."/>
            <person name="Wiegand R."/>
            <person name="Kaplan H.B."/>
        </authorList>
    </citation>
    <scope>NUCLEOTIDE SEQUENCE [LARGE SCALE GENOMIC DNA]</scope>
    <source>
        <strain evidence="2">DK1622</strain>
    </source>
</reference>
<dbReference type="eggNOG" id="COG1413">
    <property type="taxonomic scope" value="Bacteria"/>
</dbReference>
<name>Q1CW01_MYXXD</name>
<evidence type="ECO:0000313" key="1">
    <source>
        <dbReference type="EMBL" id="ABF89911.1"/>
    </source>
</evidence>
<dbReference type="InterPro" id="IPR016024">
    <property type="entry name" value="ARM-type_fold"/>
</dbReference>
<dbReference type="Proteomes" id="UP000002402">
    <property type="component" value="Chromosome"/>
</dbReference>
<dbReference type="KEGG" id="mxa:MXAN_7309"/>
<accession>Q1CW01</accession>
<organism evidence="1 2">
    <name type="scientific">Myxococcus xanthus (strain DK1622)</name>
    <dbReference type="NCBI Taxonomy" id="246197"/>
    <lineage>
        <taxon>Bacteria</taxon>
        <taxon>Pseudomonadati</taxon>
        <taxon>Myxococcota</taxon>
        <taxon>Myxococcia</taxon>
        <taxon>Myxococcales</taxon>
        <taxon>Cystobacterineae</taxon>
        <taxon>Myxococcaceae</taxon>
        <taxon>Myxococcus</taxon>
    </lineage>
</organism>
<dbReference type="SUPFAM" id="SSF48371">
    <property type="entry name" value="ARM repeat"/>
    <property type="match status" value="1"/>
</dbReference>
<dbReference type="OrthoDB" id="2077833at2"/>
<proteinExistence type="predicted"/>
<dbReference type="AlphaFoldDB" id="Q1CW01"/>
<dbReference type="Gene3D" id="1.25.10.10">
    <property type="entry name" value="Leucine-rich Repeat Variant"/>
    <property type="match status" value="1"/>
</dbReference>
<dbReference type="EnsemblBacteria" id="ABF89911">
    <property type="protein sequence ID" value="ABF89911"/>
    <property type="gene ID" value="MXAN_7309"/>
</dbReference>
<protein>
    <recommendedName>
        <fullName evidence="3">HEAT repeat domain-containing protein</fullName>
    </recommendedName>
</protein>
<evidence type="ECO:0008006" key="3">
    <source>
        <dbReference type="Google" id="ProtNLM"/>
    </source>
</evidence>
<keyword evidence="2" id="KW-1185">Reference proteome</keyword>
<gene>
    <name evidence="1" type="ordered locus">MXAN_7309</name>
</gene>